<sequence length="177" mass="18561">MGTSGSAQRPWYVVGSEGGSLGRHPACSLSALLLVPRPRGPGIRRRDGLQVVPGSPPAPRSLWTGEDHRLFPSVASKDTTGGHTMRFGVTTEELTISASALRADADGVTASREPLSVAAESAGEWVCGRAQRAAQAFFDTLARAAQDAAVGLHELGERAAVGADEYQGVEGRLFPKR</sequence>
<dbReference type="EMBL" id="CP000750">
    <property type="protein sequence ID" value="ABS05885.1"/>
    <property type="molecule type" value="Genomic_DNA"/>
</dbReference>
<protein>
    <submittedName>
        <fullName evidence="1">Uncharacterized protein</fullName>
    </submittedName>
</protein>
<organism evidence="1 2">
    <name type="scientific">Kineococcus radiotolerans (strain ATCC BAA-149 / DSM 14245 / SRS30216)</name>
    <dbReference type="NCBI Taxonomy" id="266940"/>
    <lineage>
        <taxon>Bacteria</taxon>
        <taxon>Bacillati</taxon>
        <taxon>Actinomycetota</taxon>
        <taxon>Actinomycetes</taxon>
        <taxon>Kineosporiales</taxon>
        <taxon>Kineosporiaceae</taxon>
        <taxon>Kineococcus</taxon>
    </lineage>
</organism>
<dbReference type="KEGG" id="kra:Krad_4426"/>
<proteinExistence type="predicted"/>
<evidence type="ECO:0000313" key="2">
    <source>
        <dbReference type="Proteomes" id="UP000001116"/>
    </source>
</evidence>
<evidence type="ECO:0000313" key="1">
    <source>
        <dbReference type="EMBL" id="ABS05885.1"/>
    </source>
</evidence>
<dbReference type="AlphaFoldDB" id="A6WGE6"/>
<keyword evidence="2" id="KW-1185">Reference proteome</keyword>
<reference evidence="2" key="1">
    <citation type="journal article" date="2008" name="PLoS ONE">
        <title>Survival in nuclear waste, extreme resistance, and potential applications gleaned from the genome sequence of Kineococcus radiotolerans SRS30216.</title>
        <authorList>
            <person name="Bagwell C.E."/>
            <person name="Bhat S."/>
            <person name="Hawkins G.M."/>
            <person name="Smith B.W."/>
            <person name="Biswas T."/>
            <person name="Hoover T.R."/>
            <person name="Saunders E."/>
            <person name="Han C.S."/>
            <person name="Tsodikov O.V."/>
            <person name="Shimkets L.J."/>
        </authorList>
    </citation>
    <scope>NUCLEOTIDE SEQUENCE [LARGE SCALE GENOMIC DNA]</scope>
    <source>
        <strain evidence="2">ATCC BAA-149 / DSM 14245 / SRS30216</strain>
    </source>
</reference>
<dbReference type="HOGENOM" id="CLU_1515958_0_0_11"/>
<accession>A6WGE6</accession>
<dbReference type="Proteomes" id="UP000001116">
    <property type="component" value="Chromosome"/>
</dbReference>
<name>A6WGE6_KINRD</name>
<gene>
    <name evidence="1" type="ordered locus">Krad_4426</name>
</gene>